<feature type="transmembrane region" description="Helical" evidence="6">
    <location>
        <begin position="124"/>
        <end position="157"/>
    </location>
</feature>
<name>A0AAN8FGB9_TRICO</name>
<protein>
    <submittedName>
        <fullName evidence="7">Uncharacterized protein</fullName>
    </submittedName>
</protein>
<dbReference type="AlphaFoldDB" id="A0AAN8FGB9"/>
<keyword evidence="4 6" id="KW-1133">Transmembrane helix</keyword>
<dbReference type="GO" id="GO:0015137">
    <property type="term" value="F:citrate transmembrane transporter activity"/>
    <property type="evidence" value="ECO:0007669"/>
    <property type="project" value="TreeGrafter"/>
</dbReference>
<proteinExistence type="inferred from homology"/>
<evidence type="ECO:0000256" key="1">
    <source>
        <dbReference type="ARBA" id="ARBA00004141"/>
    </source>
</evidence>
<evidence type="ECO:0000256" key="6">
    <source>
        <dbReference type="SAM" id="Phobius"/>
    </source>
</evidence>
<evidence type="ECO:0000256" key="5">
    <source>
        <dbReference type="ARBA" id="ARBA00023136"/>
    </source>
</evidence>
<gene>
    <name evidence="7" type="ORF">GCK32_014219</name>
</gene>
<feature type="transmembrane region" description="Helical" evidence="6">
    <location>
        <begin position="54"/>
        <end position="76"/>
    </location>
</feature>
<evidence type="ECO:0000313" key="8">
    <source>
        <dbReference type="Proteomes" id="UP001331761"/>
    </source>
</evidence>
<dbReference type="InterPro" id="IPR001898">
    <property type="entry name" value="SLC13A/DASS"/>
</dbReference>
<evidence type="ECO:0000256" key="3">
    <source>
        <dbReference type="ARBA" id="ARBA00022692"/>
    </source>
</evidence>
<evidence type="ECO:0000256" key="2">
    <source>
        <dbReference type="ARBA" id="ARBA00006772"/>
    </source>
</evidence>
<evidence type="ECO:0000313" key="7">
    <source>
        <dbReference type="EMBL" id="KAK5979206.1"/>
    </source>
</evidence>
<sequence>MKRIDIIGREFRTYFKTIWIIMAPILLLPLTFFGQEGKCAYCILVMSCYWIGEVVPLAITSFLPLVILPILGVLSIKKIAESYLTDTNMLFVTSLMLSLAVEESQLHKRIALKMLTFVGAKPQWLLAGFMMITSFISLWISDTACAALMAPIAYALLEAIMIHKMRPVAIGGNDIVLQEHGQLAKSDKSSELDVTRLSKRDQGICKSLMLIVAHASLIGGTGTINSTGPNLIFRDTLEKFYPGEDT</sequence>
<comment type="caution">
    <text evidence="7">The sequence shown here is derived from an EMBL/GenBank/DDBJ whole genome shotgun (WGS) entry which is preliminary data.</text>
</comment>
<reference evidence="7 8" key="1">
    <citation type="submission" date="2019-10" db="EMBL/GenBank/DDBJ databases">
        <title>Assembly and Annotation for the nematode Trichostrongylus colubriformis.</title>
        <authorList>
            <person name="Martin J."/>
        </authorList>
    </citation>
    <scope>NUCLEOTIDE SEQUENCE [LARGE SCALE GENOMIC DNA]</scope>
    <source>
        <strain evidence="7">G859</strain>
        <tissue evidence="7">Whole worm</tissue>
    </source>
</reference>
<accession>A0AAN8FGB9</accession>
<keyword evidence="5 6" id="KW-0472">Membrane</keyword>
<organism evidence="7 8">
    <name type="scientific">Trichostrongylus colubriformis</name>
    <name type="common">Black scour worm</name>
    <dbReference type="NCBI Taxonomy" id="6319"/>
    <lineage>
        <taxon>Eukaryota</taxon>
        <taxon>Metazoa</taxon>
        <taxon>Ecdysozoa</taxon>
        <taxon>Nematoda</taxon>
        <taxon>Chromadorea</taxon>
        <taxon>Rhabditida</taxon>
        <taxon>Rhabditina</taxon>
        <taxon>Rhabditomorpha</taxon>
        <taxon>Strongyloidea</taxon>
        <taxon>Trichostrongylidae</taxon>
        <taxon>Trichostrongylus</taxon>
    </lineage>
</organism>
<keyword evidence="8" id="KW-1185">Reference proteome</keyword>
<dbReference type="PANTHER" id="PTHR10283:SF77">
    <property type="entry name" value="PROTEIN CBG18085"/>
    <property type="match status" value="1"/>
</dbReference>
<dbReference type="GO" id="GO:0015141">
    <property type="term" value="F:succinate transmembrane transporter activity"/>
    <property type="evidence" value="ECO:0007669"/>
    <property type="project" value="TreeGrafter"/>
</dbReference>
<dbReference type="EMBL" id="WIXE01008562">
    <property type="protein sequence ID" value="KAK5979206.1"/>
    <property type="molecule type" value="Genomic_DNA"/>
</dbReference>
<dbReference type="Pfam" id="PF00939">
    <property type="entry name" value="Na_sulph_symp"/>
    <property type="match status" value="1"/>
</dbReference>
<feature type="non-terminal residue" evidence="7">
    <location>
        <position position="246"/>
    </location>
</feature>
<dbReference type="Proteomes" id="UP001331761">
    <property type="component" value="Unassembled WGS sequence"/>
</dbReference>
<keyword evidence="3 6" id="KW-0812">Transmembrane</keyword>
<evidence type="ECO:0000256" key="4">
    <source>
        <dbReference type="ARBA" id="ARBA00022989"/>
    </source>
</evidence>
<dbReference type="PANTHER" id="PTHR10283">
    <property type="entry name" value="SOLUTE CARRIER FAMILY 13 MEMBER"/>
    <property type="match status" value="1"/>
</dbReference>
<dbReference type="GO" id="GO:0005886">
    <property type="term" value="C:plasma membrane"/>
    <property type="evidence" value="ECO:0007669"/>
    <property type="project" value="TreeGrafter"/>
</dbReference>
<comment type="subcellular location">
    <subcellularLocation>
        <location evidence="1">Membrane</location>
        <topology evidence="1">Multi-pass membrane protein</topology>
    </subcellularLocation>
</comment>
<comment type="similarity">
    <text evidence="2">Belongs to the SLC13A/DASS transporter (TC 2.A.47) family. NADC subfamily.</text>
</comment>
<feature type="transmembrane region" description="Helical" evidence="6">
    <location>
        <begin position="12"/>
        <end position="34"/>
    </location>
</feature>